<feature type="transmembrane region" description="Helical" evidence="8">
    <location>
        <begin position="234"/>
        <end position="259"/>
    </location>
</feature>
<keyword evidence="4 8" id="KW-0812">Transmembrane</keyword>
<feature type="transmembrane region" description="Helical" evidence="8">
    <location>
        <begin position="271"/>
        <end position="294"/>
    </location>
</feature>
<evidence type="ECO:0000256" key="4">
    <source>
        <dbReference type="ARBA" id="ARBA00022692"/>
    </source>
</evidence>
<feature type="transmembrane region" description="Helical" evidence="8">
    <location>
        <begin position="371"/>
        <end position="396"/>
    </location>
</feature>
<evidence type="ECO:0000313" key="9">
    <source>
        <dbReference type="EMBL" id="SDL21798.1"/>
    </source>
</evidence>
<keyword evidence="5 8" id="KW-1133">Transmembrane helix</keyword>
<dbReference type="STRING" id="686624.SAMN04488242_0800"/>
<feature type="transmembrane region" description="Helical" evidence="8">
    <location>
        <begin position="432"/>
        <end position="449"/>
    </location>
</feature>
<evidence type="ECO:0000256" key="7">
    <source>
        <dbReference type="ARBA" id="ARBA00043987"/>
    </source>
</evidence>
<feature type="transmembrane region" description="Helical" evidence="8">
    <location>
        <begin position="186"/>
        <end position="203"/>
    </location>
</feature>
<keyword evidence="10" id="KW-1185">Reference proteome</keyword>
<sequence>MPVRTTGRPAAWILTGLLAVLLVVAAQFFDAPGLLERRATWWRPMVQLPAHLLLLLAWWQLGPGYRRPLLAASIWSLPLLFVLPLHSRDAYSYAAQGWLMAHGQNPYLVPSGDAGTSGLLVGVHWFETTSVYPSLSLEIFGLVARLFDFHPYWAAVGMRLPNVVAFVVLAWAVAKLAGHYGVSRRLAWWWGVANPILLVQWVGGVHNDALMIALVAVAAVLMVRRDWWSLALGGIALGLGMGIKQSAALAGLGLVAVAWESRLRDGRRGWWRLLGTAVVPGSTTIVTFLVVSLASGLGFGWTASTAGNPISATSNAPLSWVASFGRYHELAEVETVNATVTTVSLVLMVGAIVALYVWIGPKADDAGRPWLFLILSLLTFGALGPALQPWYLTWIIPFYAFAKLRDEWRLAWWLLLAGFTMLPPLQDLMPPYVAMGVVAVPLLGFVWWWRRRAAE</sequence>
<feature type="transmembrane region" description="Helical" evidence="8">
    <location>
        <begin position="336"/>
        <end position="359"/>
    </location>
</feature>
<dbReference type="OrthoDB" id="5242303at2"/>
<evidence type="ECO:0000256" key="5">
    <source>
        <dbReference type="ARBA" id="ARBA00022989"/>
    </source>
</evidence>
<dbReference type="Pfam" id="PF26314">
    <property type="entry name" value="MptA_B_family"/>
    <property type="match status" value="1"/>
</dbReference>
<proteinExistence type="inferred from homology"/>
<organism evidence="9 10">
    <name type="scientific">Tessaracoccus oleiagri</name>
    <dbReference type="NCBI Taxonomy" id="686624"/>
    <lineage>
        <taxon>Bacteria</taxon>
        <taxon>Bacillati</taxon>
        <taxon>Actinomycetota</taxon>
        <taxon>Actinomycetes</taxon>
        <taxon>Propionibacteriales</taxon>
        <taxon>Propionibacteriaceae</taxon>
        <taxon>Tessaracoccus</taxon>
    </lineage>
</organism>
<dbReference type="EMBL" id="FNGP01000001">
    <property type="protein sequence ID" value="SDL21798.1"/>
    <property type="molecule type" value="Genomic_DNA"/>
</dbReference>
<evidence type="ECO:0000256" key="6">
    <source>
        <dbReference type="ARBA" id="ARBA00023136"/>
    </source>
</evidence>
<dbReference type="Proteomes" id="UP000199475">
    <property type="component" value="Unassembled WGS sequence"/>
</dbReference>
<evidence type="ECO:0000256" key="2">
    <source>
        <dbReference type="ARBA" id="ARBA00022676"/>
    </source>
</evidence>
<reference evidence="9 10" key="1">
    <citation type="submission" date="2016-10" db="EMBL/GenBank/DDBJ databases">
        <authorList>
            <person name="de Groot N.N."/>
        </authorList>
    </citation>
    <scope>NUCLEOTIDE SEQUENCE [LARGE SCALE GENOMIC DNA]</scope>
    <source>
        <strain evidence="9 10">CGMCC 1.9159</strain>
    </source>
</reference>
<gene>
    <name evidence="9" type="ORF">SAMN04488242_0800</name>
</gene>
<evidence type="ECO:0000256" key="3">
    <source>
        <dbReference type="ARBA" id="ARBA00022679"/>
    </source>
</evidence>
<protein>
    <submittedName>
        <fullName evidence="9">Alpha-1,6-mannosyltransferase</fullName>
    </submittedName>
</protein>
<evidence type="ECO:0000256" key="1">
    <source>
        <dbReference type="ARBA" id="ARBA00004141"/>
    </source>
</evidence>
<dbReference type="RefSeq" id="WP_093249066.1">
    <property type="nucleotide sequence ID" value="NZ_FNGP01000001.1"/>
</dbReference>
<feature type="transmembrane region" description="Helical" evidence="8">
    <location>
        <begin position="41"/>
        <end position="61"/>
    </location>
</feature>
<dbReference type="GO" id="GO:0005886">
    <property type="term" value="C:plasma membrane"/>
    <property type="evidence" value="ECO:0007669"/>
    <property type="project" value="UniProtKB-SubCell"/>
</dbReference>
<keyword evidence="3 9" id="KW-0808">Transferase</keyword>
<keyword evidence="2 9" id="KW-0328">Glycosyltransferase</keyword>
<comment type="subcellular location">
    <subcellularLocation>
        <location evidence="1">Membrane</location>
        <topology evidence="1">Multi-pass membrane protein</topology>
    </subcellularLocation>
</comment>
<dbReference type="NCBIfam" id="NF038066">
    <property type="entry name" value="MptB"/>
    <property type="match status" value="1"/>
</dbReference>
<dbReference type="AlphaFoldDB" id="A0A1G9I984"/>
<accession>A0A1G9I984</accession>
<dbReference type="InterPro" id="IPR049829">
    <property type="entry name" value="MptA/B-like"/>
</dbReference>
<dbReference type="GO" id="GO:0016758">
    <property type="term" value="F:hexosyltransferase activity"/>
    <property type="evidence" value="ECO:0007669"/>
    <property type="project" value="InterPro"/>
</dbReference>
<feature type="transmembrane region" description="Helical" evidence="8">
    <location>
        <begin position="152"/>
        <end position="174"/>
    </location>
</feature>
<evidence type="ECO:0000313" key="10">
    <source>
        <dbReference type="Proteomes" id="UP000199475"/>
    </source>
</evidence>
<evidence type="ECO:0000256" key="8">
    <source>
        <dbReference type="SAM" id="Phobius"/>
    </source>
</evidence>
<keyword evidence="6 8" id="KW-0472">Membrane</keyword>
<comment type="similarity">
    <text evidence="7">Belongs to the MptA/B family.</text>
</comment>
<feature type="transmembrane region" description="Helical" evidence="8">
    <location>
        <begin position="68"/>
        <end position="86"/>
    </location>
</feature>
<name>A0A1G9I984_9ACTN</name>